<dbReference type="PANTHER" id="PTHR23278">
    <property type="entry name" value="SIDESTEP PROTEIN"/>
    <property type="match status" value="1"/>
</dbReference>
<dbReference type="Pfam" id="PF08205">
    <property type="entry name" value="C2-set_2"/>
    <property type="match status" value="1"/>
</dbReference>
<dbReference type="AlphaFoldDB" id="A0A8J2KRC9"/>
<dbReference type="GO" id="GO:0016020">
    <property type="term" value="C:membrane"/>
    <property type="evidence" value="ECO:0007669"/>
    <property type="project" value="UniProtKB-SubCell"/>
</dbReference>
<feature type="domain" description="Ig-like" evidence="7">
    <location>
        <begin position="10"/>
        <end position="120"/>
    </location>
</feature>
<keyword evidence="5" id="KW-1015">Disulfide bond</keyword>
<keyword evidence="4 6" id="KW-0472">Membrane</keyword>
<proteinExistence type="predicted"/>
<dbReference type="InterPro" id="IPR013098">
    <property type="entry name" value="Ig_I-set"/>
</dbReference>
<dbReference type="GO" id="GO:0009653">
    <property type="term" value="P:anatomical structure morphogenesis"/>
    <property type="evidence" value="ECO:0007669"/>
    <property type="project" value="UniProtKB-ARBA"/>
</dbReference>
<dbReference type="InterPro" id="IPR007110">
    <property type="entry name" value="Ig-like_dom"/>
</dbReference>
<dbReference type="Pfam" id="PF07686">
    <property type="entry name" value="V-set"/>
    <property type="match status" value="1"/>
</dbReference>
<evidence type="ECO:0000256" key="5">
    <source>
        <dbReference type="ARBA" id="ARBA00023157"/>
    </source>
</evidence>
<comment type="caution">
    <text evidence="8">The sequence shown here is derived from an EMBL/GenBank/DDBJ whole genome shotgun (WGS) entry which is preliminary data.</text>
</comment>
<feature type="domain" description="Ig-like" evidence="7">
    <location>
        <begin position="331"/>
        <end position="421"/>
    </location>
</feature>
<feature type="domain" description="Ig-like" evidence="7">
    <location>
        <begin position="428"/>
        <end position="504"/>
    </location>
</feature>
<evidence type="ECO:0000259" key="7">
    <source>
        <dbReference type="PROSITE" id="PS50835"/>
    </source>
</evidence>
<keyword evidence="2 6" id="KW-0812">Transmembrane</keyword>
<dbReference type="GO" id="GO:0030154">
    <property type="term" value="P:cell differentiation"/>
    <property type="evidence" value="ECO:0007669"/>
    <property type="project" value="UniProtKB-ARBA"/>
</dbReference>
<evidence type="ECO:0000256" key="4">
    <source>
        <dbReference type="ARBA" id="ARBA00023136"/>
    </source>
</evidence>
<feature type="domain" description="Ig-like" evidence="7">
    <location>
        <begin position="128"/>
        <end position="212"/>
    </location>
</feature>
<evidence type="ECO:0000313" key="8">
    <source>
        <dbReference type="EMBL" id="CAG7819960.1"/>
    </source>
</evidence>
<dbReference type="PROSITE" id="PS50835">
    <property type="entry name" value="IG_LIKE"/>
    <property type="match status" value="5"/>
</dbReference>
<evidence type="ECO:0000256" key="3">
    <source>
        <dbReference type="ARBA" id="ARBA00022989"/>
    </source>
</evidence>
<dbReference type="OrthoDB" id="5843397at2759"/>
<dbReference type="InterPro" id="IPR013106">
    <property type="entry name" value="Ig_V-set"/>
</dbReference>
<name>A0A8J2KRC9_9HEXA</name>
<dbReference type="InterPro" id="IPR003599">
    <property type="entry name" value="Ig_sub"/>
</dbReference>
<feature type="transmembrane region" description="Helical" evidence="6">
    <location>
        <begin position="635"/>
        <end position="658"/>
    </location>
</feature>
<feature type="domain" description="Ig-like" evidence="7">
    <location>
        <begin position="218"/>
        <end position="326"/>
    </location>
</feature>
<organism evidence="8 9">
    <name type="scientific">Allacma fusca</name>
    <dbReference type="NCBI Taxonomy" id="39272"/>
    <lineage>
        <taxon>Eukaryota</taxon>
        <taxon>Metazoa</taxon>
        <taxon>Ecdysozoa</taxon>
        <taxon>Arthropoda</taxon>
        <taxon>Hexapoda</taxon>
        <taxon>Collembola</taxon>
        <taxon>Symphypleona</taxon>
        <taxon>Sminthuridae</taxon>
        <taxon>Allacma</taxon>
    </lineage>
</organism>
<dbReference type="InterPro" id="IPR003598">
    <property type="entry name" value="Ig_sub2"/>
</dbReference>
<dbReference type="InterPro" id="IPR003961">
    <property type="entry name" value="FN3_dom"/>
</dbReference>
<evidence type="ECO:0000313" key="9">
    <source>
        <dbReference type="Proteomes" id="UP000708208"/>
    </source>
</evidence>
<accession>A0A8J2KRC9</accession>
<protein>
    <recommendedName>
        <fullName evidence="7">Ig-like domain-containing protein</fullName>
    </recommendedName>
</protein>
<keyword evidence="9" id="KW-1185">Reference proteome</keyword>
<comment type="subcellular location">
    <subcellularLocation>
        <location evidence="1">Membrane</location>
        <topology evidence="1">Single-pass membrane protein</topology>
    </subcellularLocation>
</comment>
<keyword evidence="3 6" id="KW-1133">Transmembrane helix</keyword>
<evidence type="ECO:0000256" key="1">
    <source>
        <dbReference type="ARBA" id="ARBA00004167"/>
    </source>
</evidence>
<evidence type="ECO:0000256" key="2">
    <source>
        <dbReference type="ARBA" id="ARBA00022692"/>
    </source>
</evidence>
<dbReference type="PANTHER" id="PTHR23278:SF28">
    <property type="entry name" value="SIDESTEP IV, ISOFORM C"/>
    <property type="match status" value="1"/>
</dbReference>
<sequence>MNLFSSLAKPIPVIHVEGVQGTKGTLPCDVRVPSKNDKLHMVLWFRDKDGEPIYRYDVRDRPLTDPKRWSAWGDRIYFQTMSEPQAHLFMSELRLEDEGVYRCRVDFKNSPTRNLRINLTIIVPPEKPVIFDSKRNVVTDLVGPIEEDSDLLLTCEVSGGRPKPKVTWWLENAIIDDTDSERTSDGVKHNLLHYHKIQRHQLFSKFVCQASNTKHAPPRFAEARIDLYLRPLSTTITTKDKHLLAEKRYEIECISTGSRPPATITWWKHLRPITKFPDLTHSEDKNVTRSTISLTPTIEDDGKLLTCRSENHMIENSFQEDRYRLNVQYAPKVILTLGANLNPDDIKEGDDVYFECTIKSNPPYNRLSWFHDGREIRPNPAQKIVWSNTRLILQQVKRHNAGNYTCNAVNSEGSSQSNIVNLRVKFVPTCKSNSEELIGAMRHETVTVRCEMASDPPLVQFHWTFNNSGVEVIHVPQARFTSHGTVSLYNYTPTSELDYGTLACWGVNKIGKGEKGPCYFQIVSAGKPHPPKNCSTFNETVDSMSVSCVEGFNGGLPQHFLLEVVDFMAKKIKLNASSRIPLFSVENMEPGVEFRFLIFAINSKGRSEPFILDGITFNGVAKFTGPTQPAEVNPLFAILVGCSVVLIIFLVVLIVAVWKRARRKKPPVVKAFRRDDENTFQPTEAAITKIDQNGIEEIGNPDVVPNKNGRTGGIRGFIRIHKTPPARRRKKDVEIKNNGQIKPLTDAQDIEFQRNHHSHSSTLNNHKILTAALLPPKESRI</sequence>
<dbReference type="InterPro" id="IPR013162">
    <property type="entry name" value="CD80_C2-set"/>
</dbReference>
<dbReference type="Pfam" id="PF07679">
    <property type="entry name" value="I-set"/>
    <property type="match status" value="1"/>
</dbReference>
<dbReference type="SMART" id="SM00409">
    <property type="entry name" value="IG"/>
    <property type="match status" value="4"/>
</dbReference>
<dbReference type="EMBL" id="CAJVCH010464841">
    <property type="protein sequence ID" value="CAG7819960.1"/>
    <property type="molecule type" value="Genomic_DNA"/>
</dbReference>
<dbReference type="SMART" id="SM00408">
    <property type="entry name" value="IGc2"/>
    <property type="match status" value="3"/>
</dbReference>
<dbReference type="CDD" id="cd00096">
    <property type="entry name" value="Ig"/>
    <property type="match status" value="1"/>
</dbReference>
<reference evidence="8" key="1">
    <citation type="submission" date="2021-06" db="EMBL/GenBank/DDBJ databases">
        <authorList>
            <person name="Hodson N. C."/>
            <person name="Mongue J. A."/>
            <person name="Jaron S. K."/>
        </authorList>
    </citation>
    <scope>NUCLEOTIDE SEQUENCE</scope>
</reference>
<dbReference type="CDD" id="cd00063">
    <property type="entry name" value="FN3"/>
    <property type="match status" value="1"/>
</dbReference>
<dbReference type="Proteomes" id="UP000708208">
    <property type="component" value="Unassembled WGS sequence"/>
</dbReference>
<gene>
    <name evidence="8" type="ORF">AFUS01_LOCUS30373</name>
</gene>
<evidence type="ECO:0000256" key="6">
    <source>
        <dbReference type="SAM" id="Phobius"/>
    </source>
</evidence>